<dbReference type="Pfam" id="PF02082">
    <property type="entry name" value="Rrf2"/>
    <property type="match status" value="1"/>
</dbReference>
<evidence type="ECO:0000313" key="2">
    <source>
        <dbReference type="EMBL" id="TWF43871.1"/>
    </source>
</evidence>
<dbReference type="GO" id="GO:0003700">
    <property type="term" value="F:DNA-binding transcription factor activity"/>
    <property type="evidence" value="ECO:0007669"/>
    <property type="project" value="TreeGrafter"/>
</dbReference>
<gene>
    <name evidence="2" type="ORF">FHW37_11823</name>
</gene>
<dbReference type="GO" id="GO:0003677">
    <property type="term" value="F:DNA binding"/>
    <property type="evidence" value="ECO:0007669"/>
    <property type="project" value="UniProtKB-KW"/>
</dbReference>
<dbReference type="InterPro" id="IPR036388">
    <property type="entry name" value="WH-like_DNA-bd_sf"/>
</dbReference>
<keyword evidence="3" id="KW-1185">Reference proteome</keyword>
<organism evidence="2 3">
    <name type="scientific">Neorhizobium alkalisoli</name>
    <dbReference type="NCBI Taxonomy" id="528178"/>
    <lineage>
        <taxon>Bacteria</taxon>
        <taxon>Pseudomonadati</taxon>
        <taxon>Pseudomonadota</taxon>
        <taxon>Alphaproteobacteria</taxon>
        <taxon>Hyphomicrobiales</taxon>
        <taxon>Rhizobiaceae</taxon>
        <taxon>Rhizobium/Agrobacterium group</taxon>
        <taxon>Neorhizobium</taxon>
    </lineage>
</organism>
<accession>A0A561Q0G9</accession>
<dbReference type="NCBIfam" id="TIGR00738">
    <property type="entry name" value="rrf2_super"/>
    <property type="match status" value="1"/>
</dbReference>
<dbReference type="EMBL" id="VIWP01000018">
    <property type="protein sequence ID" value="TWF43871.1"/>
    <property type="molecule type" value="Genomic_DNA"/>
</dbReference>
<evidence type="ECO:0000256" key="1">
    <source>
        <dbReference type="ARBA" id="ARBA00023125"/>
    </source>
</evidence>
<dbReference type="GO" id="GO:0005829">
    <property type="term" value="C:cytosol"/>
    <property type="evidence" value="ECO:0007669"/>
    <property type="project" value="TreeGrafter"/>
</dbReference>
<dbReference type="Gene3D" id="1.10.10.10">
    <property type="entry name" value="Winged helix-like DNA-binding domain superfamily/Winged helix DNA-binding domain"/>
    <property type="match status" value="1"/>
</dbReference>
<dbReference type="SUPFAM" id="SSF46785">
    <property type="entry name" value="Winged helix' DNA-binding domain"/>
    <property type="match status" value="1"/>
</dbReference>
<dbReference type="AlphaFoldDB" id="A0A561Q0G9"/>
<dbReference type="InterPro" id="IPR036390">
    <property type="entry name" value="WH_DNA-bd_sf"/>
</dbReference>
<dbReference type="PANTHER" id="PTHR33221">
    <property type="entry name" value="WINGED HELIX-TURN-HELIX TRANSCRIPTIONAL REGULATOR, RRF2 FAMILY"/>
    <property type="match status" value="1"/>
</dbReference>
<name>A0A561Q0G9_9HYPH</name>
<reference evidence="2 3" key="1">
    <citation type="submission" date="2019-06" db="EMBL/GenBank/DDBJ databases">
        <title>Sorghum-associated microbial communities from plants grown in Nebraska, USA.</title>
        <authorList>
            <person name="Schachtman D."/>
        </authorList>
    </citation>
    <scope>NUCLEOTIDE SEQUENCE [LARGE SCALE GENOMIC DNA]</scope>
    <source>
        <strain evidence="2 3">1225</strain>
    </source>
</reference>
<protein>
    <submittedName>
        <fullName evidence="2">BadM/Rrf2 family transcriptional regulator</fullName>
    </submittedName>
</protein>
<dbReference type="Proteomes" id="UP000320653">
    <property type="component" value="Unassembled WGS sequence"/>
</dbReference>
<dbReference type="PANTHER" id="PTHR33221:SF4">
    <property type="entry name" value="HTH-TYPE TRANSCRIPTIONAL REPRESSOR NSRR"/>
    <property type="match status" value="1"/>
</dbReference>
<comment type="caution">
    <text evidence="2">The sequence shown here is derived from an EMBL/GenBank/DDBJ whole genome shotgun (WGS) entry which is preliminary data.</text>
</comment>
<dbReference type="PROSITE" id="PS51197">
    <property type="entry name" value="HTH_RRF2_2"/>
    <property type="match status" value="1"/>
</dbReference>
<evidence type="ECO:0000313" key="3">
    <source>
        <dbReference type="Proteomes" id="UP000320653"/>
    </source>
</evidence>
<sequence length="152" mass="16544">MHLFGMGVLTQVFMRLTKYTDYGIRVLIHLGTSDGELGSIPEIARTFDISQDHLKKVVQDLSAAGFIESVRGRNGGIRLARQPDEINLGSVLRHTERLDELVECAACPVAPACGLPPILAEASAAFAAVFDKYTVGDLVRRRPELRLLLGSA</sequence>
<keyword evidence="1" id="KW-0238">DNA-binding</keyword>
<proteinExistence type="predicted"/>
<dbReference type="InterPro" id="IPR000944">
    <property type="entry name" value="Tscrpt_reg_Rrf2"/>
</dbReference>